<dbReference type="AlphaFoldDB" id="A0A6L2Q6A6"/>
<name>A0A6L2Q6A6_COPFO</name>
<dbReference type="EMBL" id="BLKM01001619">
    <property type="protein sequence ID" value="GFG40246.1"/>
    <property type="molecule type" value="Genomic_DNA"/>
</dbReference>
<accession>A0A6L2Q6A6</accession>
<gene>
    <name evidence="1" type="ORF">Cfor_09834</name>
</gene>
<protein>
    <submittedName>
        <fullName evidence="1">Uncharacterized protein</fullName>
    </submittedName>
</protein>
<dbReference type="Proteomes" id="UP000502823">
    <property type="component" value="Unassembled WGS sequence"/>
</dbReference>
<comment type="caution">
    <text evidence="1">The sequence shown here is derived from an EMBL/GenBank/DDBJ whole genome shotgun (WGS) entry which is preliminary data.</text>
</comment>
<keyword evidence="2" id="KW-1185">Reference proteome</keyword>
<sequence>MKQFVKALDRSGPCYWYLTQELSLQSEEKVKEGAFDGPQIRQLIRDSAFTNSVNDLELQA</sequence>
<dbReference type="PANTHER" id="PTHR46114:SF1">
    <property type="entry name" value="ZAD DOMAIN-CONTAINING PROTEIN"/>
    <property type="match status" value="1"/>
</dbReference>
<reference evidence="2" key="1">
    <citation type="submission" date="2020-01" db="EMBL/GenBank/DDBJ databases">
        <title>Draft genome sequence of the Termite Coptotermes fromosanus.</title>
        <authorList>
            <person name="Itakura S."/>
            <person name="Yosikawa Y."/>
            <person name="Umezawa K."/>
        </authorList>
    </citation>
    <scope>NUCLEOTIDE SEQUENCE [LARGE SCALE GENOMIC DNA]</scope>
</reference>
<dbReference type="OrthoDB" id="8063408at2759"/>
<evidence type="ECO:0000313" key="2">
    <source>
        <dbReference type="Proteomes" id="UP000502823"/>
    </source>
</evidence>
<evidence type="ECO:0000313" key="1">
    <source>
        <dbReference type="EMBL" id="GFG40246.1"/>
    </source>
</evidence>
<proteinExistence type="predicted"/>
<organism evidence="1 2">
    <name type="scientific">Coptotermes formosanus</name>
    <name type="common">Formosan subterranean termite</name>
    <dbReference type="NCBI Taxonomy" id="36987"/>
    <lineage>
        <taxon>Eukaryota</taxon>
        <taxon>Metazoa</taxon>
        <taxon>Ecdysozoa</taxon>
        <taxon>Arthropoda</taxon>
        <taxon>Hexapoda</taxon>
        <taxon>Insecta</taxon>
        <taxon>Pterygota</taxon>
        <taxon>Neoptera</taxon>
        <taxon>Polyneoptera</taxon>
        <taxon>Dictyoptera</taxon>
        <taxon>Blattodea</taxon>
        <taxon>Blattoidea</taxon>
        <taxon>Termitoidae</taxon>
        <taxon>Rhinotermitidae</taxon>
        <taxon>Coptotermes</taxon>
    </lineage>
</organism>
<dbReference type="InParanoid" id="A0A6L2Q6A6"/>
<dbReference type="PANTHER" id="PTHR46114">
    <property type="entry name" value="APPLE DOMAIN-CONTAINING PROTEIN"/>
    <property type="match status" value="1"/>
</dbReference>